<keyword evidence="3" id="KW-1185">Reference proteome</keyword>
<sequence>MIVILALLIGMTVGWYRAARLGGVARDKVQYAAAFGLAFAMLGLFATVIIERLA</sequence>
<accession>A0A239Q1J4</accession>
<evidence type="ECO:0000313" key="2">
    <source>
        <dbReference type="EMBL" id="SNT76459.1"/>
    </source>
</evidence>
<dbReference type="AlphaFoldDB" id="A0A239Q1J4"/>
<reference evidence="2 3" key="1">
    <citation type="submission" date="2017-07" db="EMBL/GenBank/DDBJ databases">
        <authorList>
            <person name="Sun Z.S."/>
            <person name="Albrecht U."/>
            <person name="Echele G."/>
            <person name="Lee C.C."/>
        </authorList>
    </citation>
    <scope>NUCLEOTIDE SEQUENCE [LARGE SCALE GENOMIC DNA]</scope>
    <source>
        <strain evidence="2 3">DSM 14827</strain>
    </source>
</reference>
<evidence type="ECO:0008006" key="4">
    <source>
        <dbReference type="Google" id="ProtNLM"/>
    </source>
</evidence>
<gene>
    <name evidence="2" type="ORF">SAMN05444959_12026</name>
</gene>
<evidence type="ECO:0000313" key="3">
    <source>
        <dbReference type="Proteomes" id="UP000198307"/>
    </source>
</evidence>
<feature type="transmembrane region" description="Helical" evidence="1">
    <location>
        <begin position="29"/>
        <end position="50"/>
    </location>
</feature>
<protein>
    <recommendedName>
        <fullName evidence="4">PEP-CTERM protein-sorting domain-containing protein</fullName>
    </recommendedName>
</protein>
<keyword evidence="1" id="KW-1133">Transmembrane helix</keyword>
<organism evidence="2 3">
    <name type="scientific">Paracoccus seriniphilus</name>
    <dbReference type="NCBI Taxonomy" id="184748"/>
    <lineage>
        <taxon>Bacteria</taxon>
        <taxon>Pseudomonadati</taxon>
        <taxon>Pseudomonadota</taxon>
        <taxon>Alphaproteobacteria</taxon>
        <taxon>Rhodobacterales</taxon>
        <taxon>Paracoccaceae</taxon>
        <taxon>Paracoccus</taxon>
    </lineage>
</organism>
<name>A0A239Q1J4_9RHOB</name>
<proteinExistence type="predicted"/>
<evidence type="ECO:0000256" key="1">
    <source>
        <dbReference type="SAM" id="Phobius"/>
    </source>
</evidence>
<dbReference type="Proteomes" id="UP000198307">
    <property type="component" value="Unassembled WGS sequence"/>
</dbReference>
<dbReference type="EMBL" id="FZQB01000020">
    <property type="protein sequence ID" value="SNT76459.1"/>
    <property type="molecule type" value="Genomic_DNA"/>
</dbReference>
<keyword evidence="1" id="KW-0472">Membrane</keyword>
<keyword evidence="1" id="KW-0812">Transmembrane</keyword>
<dbReference type="RefSeq" id="WP_179217788.1">
    <property type="nucleotide sequence ID" value="NZ_CP067129.1"/>
</dbReference>